<name>A0A2P6V046_9CHLO</name>
<keyword evidence="3" id="KW-1185">Reference proteome</keyword>
<reference evidence="2 3" key="1">
    <citation type="journal article" date="2018" name="Plant J.">
        <title>Genome sequences of Chlorella sorokiniana UTEX 1602 and Micractinium conductrix SAG 241.80: implications to maltose excretion by a green alga.</title>
        <authorList>
            <person name="Arriola M.B."/>
            <person name="Velmurugan N."/>
            <person name="Zhang Y."/>
            <person name="Plunkett M.H."/>
            <person name="Hondzo H."/>
            <person name="Barney B.M."/>
        </authorList>
    </citation>
    <scope>NUCLEOTIDE SEQUENCE [LARGE SCALE GENOMIC DNA]</scope>
    <source>
        <strain evidence="2 3">SAG 241.80</strain>
    </source>
</reference>
<feature type="transmembrane region" description="Helical" evidence="1">
    <location>
        <begin position="154"/>
        <end position="174"/>
    </location>
</feature>
<feature type="transmembrane region" description="Helical" evidence="1">
    <location>
        <begin position="102"/>
        <end position="122"/>
    </location>
</feature>
<keyword evidence="2" id="KW-0969">Cilium</keyword>
<proteinExistence type="predicted"/>
<evidence type="ECO:0000313" key="2">
    <source>
        <dbReference type="EMBL" id="PSC67460.1"/>
    </source>
</evidence>
<organism evidence="2 3">
    <name type="scientific">Micractinium conductrix</name>
    <dbReference type="NCBI Taxonomy" id="554055"/>
    <lineage>
        <taxon>Eukaryota</taxon>
        <taxon>Viridiplantae</taxon>
        <taxon>Chlorophyta</taxon>
        <taxon>core chlorophytes</taxon>
        <taxon>Trebouxiophyceae</taxon>
        <taxon>Chlorellales</taxon>
        <taxon>Chlorellaceae</taxon>
        <taxon>Chlorella clade</taxon>
        <taxon>Micractinium</taxon>
    </lineage>
</organism>
<feature type="transmembrane region" description="Helical" evidence="1">
    <location>
        <begin position="75"/>
        <end position="95"/>
    </location>
</feature>
<dbReference type="Proteomes" id="UP000239649">
    <property type="component" value="Unassembled WGS sequence"/>
</dbReference>
<keyword evidence="1" id="KW-1133">Transmembrane helix</keyword>
<accession>A0A2P6V046</accession>
<keyword evidence="1" id="KW-0812">Transmembrane</keyword>
<keyword evidence="2" id="KW-0282">Flagellum</keyword>
<feature type="transmembrane region" description="Helical" evidence="1">
    <location>
        <begin position="7"/>
        <end position="28"/>
    </location>
</feature>
<keyword evidence="1" id="KW-0472">Membrane</keyword>
<evidence type="ECO:0000256" key="1">
    <source>
        <dbReference type="SAM" id="Phobius"/>
    </source>
</evidence>
<dbReference type="EMBL" id="LHPF02000058">
    <property type="protein sequence ID" value="PSC67460.1"/>
    <property type="molecule type" value="Genomic_DNA"/>
</dbReference>
<dbReference type="AlphaFoldDB" id="A0A2P6V046"/>
<sequence>MSKAVGGVVALFSAAVIGFAITIIVLVAEELWPGSGYYDACFTDYSVEPPITTCGTYYSSGICLMTNNSVNICRYSYSAAGIGIFAAAVTLCAMCMPAAVSVVMSLFQAVWWLGYAITVTVYNDNVSNMEFTLDTPKGPLTRAFGLPGGHWRNIVIALAWTAFAVCALCVPLSFKAGNEDSEADAPREHEEEVKYKMPDAPAGSIGMPPPAAAVV</sequence>
<evidence type="ECO:0000313" key="3">
    <source>
        <dbReference type="Proteomes" id="UP000239649"/>
    </source>
</evidence>
<dbReference type="OrthoDB" id="507754at2759"/>
<comment type="caution">
    <text evidence="2">The sequence shown here is derived from an EMBL/GenBank/DDBJ whole genome shotgun (WGS) entry which is preliminary data.</text>
</comment>
<keyword evidence="2" id="KW-0966">Cell projection</keyword>
<protein>
    <submittedName>
        <fullName evidence="2">Flagellar associated</fullName>
    </submittedName>
</protein>
<gene>
    <name evidence="2" type="ORF">C2E20_8874</name>
</gene>